<gene>
    <name evidence="4" type="ordered locus">Bsel_0980</name>
</gene>
<evidence type="ECO:0000313" key="5">
    <source>
        <dbReference type="Proteomes" id="UP000000271"/>
    </source>
</evidence>
<dbReference type="STRING" id="439292.Bsel_0980"/>
<evidence type="ECO:0000256" key="2">
    <source>
        <dbReference type="PIRSR" id="PIRSR639069-2"/>
    </source>
</evidence>
<feature type="active site" description="Charge relay system" evidence="1">
    <location>
        <position position="272"/>
    </location>
</feature>
<dbReference type="HOGENOM" id="CLU_054209_0_0_9"/>
<evidence type="ECO:0000256" key="1">
    <source>
        <dbReference type="PIRSR" id="PIRSR639069-1"/>
    </source>
</evidence>
<keyword evidence="5" id="KW-1185">Reference proteome</keyword>
<dbReference type="SUPFAM" id="SSF53474">
    <property type="entry name" value="alpha/beta-Hydrolases"/>
    <property type="match status" value="1"/>
</dbReference>
<reference evidence="4" key="1">
    <citation type="submission" date="2009-10" db="EMBL/GenBank/DDBJ databases">
        <title>Complete sequence of Bacillus selenitireducens MLS10.</title>
        <authorList>
            <consortium name="US DOE Joint Genome Institute"/>
            <person name="Lucas S."/>
            <person name="Copeland A."/>
            <person name="Lapidus A."/>
            <person name="Glavina del Rio T."/>
            <person name="Dalin E."/>
            <person name="Tice H."/>
            <person name="Bruce D."/>
            <person name="Goodwin L."/>
            <person name="Pitluck S."/>
            <person name="Sims D."/>
            <person name="Brettin T."/>
            <person name="Detter J.C."/>
            <person name="Han C."/>
            <person name="Larimer F."/>
            <person name="Land M."/>
            <person name="Hauser L."/>
            <person name="Kyrpides N."/>
            <person name="Ovchinnikova G."/>
            <person name="Stolz J."/>
        </authorList>
    </citation>
    <scope>NUCLEOTIDE SEQUENCE [LARGE SCALE GENOMIC DNA]</scope>
    <source>
        <strain evidence="4">MLS10</strain>
    </source>
</reference>
<dbReference type="eggNOG" id="COG3458">
    <property type="taxonomic scope" value="Bacteria"/>
</dbReference>
<dbReference type="EMBL" id="CP001791">
    <property type="protein sequence ID" value="ADH98501.1"/>
    <property type="molecule type" value="Genomic_DNA"/>
</dbReference>
<dbReference type="InterPro" id="IPR008391">
    <property type="entry name" value="AXE1_dom"/>
</dbReference>
<dbReference type="OrthoDB" id="9770528at2"/>
<dbReference type="PANTHER" id="PTHR40111">
    <property type="entry name" value="CEPHALOSPORIN-C DEACETYLASE"/>
    <property type="match status" value="1"/>
</dbReference>
<sequence length="318" mass="35741">MPVIDLPLDELKTYRGRSPKPVDFDAYWERALAEMRAVKPDVRLEKAGFQTSFATCYELTFTGVRGARISAKYIRPKTVDSGRAVIDFHGYSINNGDWTPKLGYAAEGVSYIAMDVRGQGGKSEDTGGVKGPTLRGQIIRGLDDHEDNLLFRHIFLDAAQLAGILLDDAQFGIDELMATGWSQGGGLTFACAALEPRITRLASVYPFLTDYRRVWEMDLDVGAYEELRRFFRSFDPLHEREEAIFTRLGYIDVQHLAERIRGNTLMATGLIDTICPPSTQFAAYNRIQSAKELVVYPDFEHENLPGLPDRIFQFLTAP</sequence>
<feature type="active site" description="Nucleophile" evidence="1">
    <location>
        <position position="182"/>
    </location>
</feature>
<dbReference type="RefSeq" id="WP_013171926.1">
    <property type="nucleotide sequence ID" value="NC_014219.1"/>
</dbReference>
<dbReference type="Proteomes" id="UP000000271">
    <property type="component" value="Chromosome"/>
</dbReference>
<organism evidence="4 5">
    <name type="scientific">Bacillus selenitireducens (strain ATCC 700615 / DSM 15326 / MLS10)</name>
    <dbReference type="NCBI Taxonomy" id="439292"/>
    <lineage>
        <taxon>Bacteria</taxon>
        <taxon>Bacillati</taxon>
        <taxon>Bacillota</taxon>
        <taxon>Bacilli</taxon>
        <taxon>Bacillales</taxon>
        <taxon>Bacillaceae</taxon>
        <taxon>Salisediminibacterium</taxon>
    </lineage>
</organism>
<dbReference type="KEGG" id="bse:Bsel_0980"/>
<protein>
    <submittedName>
        <fullName evidence="4">Acetyl xylan esterase</fullName>
    </submittedName>
</protein>
<dbReference type="Gene3D" id="3.40.50.1820">
    <property type="entry name" value="alpha/beta hydrolase"/>
    <property type="match status" value="1"/>
</dbReference>
<evidence type="ECO:0000313" key="4">
    <source>
        <dbReference type="EMBL" id="ADH98501.1"/>
    </source>
</evidence>
<dbReference type="InterPro" id="IPR039069">
    <property type="entry name" value="CE7"/>
</dbReference>
<name>D6Y0B0_BACIE</name>
<dbReference type="AlphaFoldDB" id="D6Y0B0"/>
<dbReference type="PANTHER" id="PTHR40111:SF1">
    <property type="entry name" value="CEPHALOSPORIN-C DEACETYLASE"/>
    <property type="match status" value="1"/>
</dbReference>
<dbReference type="Pfam" id="PF05448">
    <property type="entry name" value="AXE1"/>
    <property type="match status" value="1"/>
</dbReference>
<dbReference type="GO" id="GO:0052689">
    <property type="term" value="F:carboxylic ester hydrolase activity"/>
    <property type="evidence" value="ECO:0007669"/>
    <property type="project" value="TreeGrafter"/>
</dbReference>
<feature type="binding site" evidence="2">
    <location>
        <position position="91"/>
    </location>
    <ligand>
        <name>substrate</name>
    </ligand>
</feature>
<evidence type="ECO:0000259" key="3">
    <source>
        <dbReference type="Pfam" id="PF05448"/>
    </source>
</evidence>
<proteinExistence type="predicted"/>
<dbReference type="InterPro" id="IPR029058">
    <property type="entry name" value="AB_hydrolase_fold"/>
</dbReference>
<dbReference type="ESTHER" id="bacie-d6y0b0">
    <property type="family name" value="Acetyl-esterase_deacetylase"/>
</dbReference>
<feature type="domain" description="Acetyl xylan esterase" evidence="3">
    <location>
        <begin position="1"/>
        <end position="316"/>
    </location>
</feature>
<accession>D6Y0B0</accession>
<dbReference type="GO" id="GO:0005976">
    <property type="term" value="P:polysaccharide metabolic process"/>
    <property type="evidence" value="ECO:0007669"/>
    <property type="project" value="TreeGrafter"/>
</dbReference>
<feature type="active site" description="Charge relay system" evidence="1">
    <location>
        <position position="301"/>
    </location>
</feature>